<organism evidence="1 2">
    <name type="scientific">Ficus carica</name>
    <name type="common">Common fig</name>
    <dbReference type="NCBI Taxonomy" id="3494"/>
    <lineage>
        <taxon>Eukaryota</taxon>
        <taxon>Viridiplantae</taxon>
        <taxon>Streptophyta</taxon>
        <taxon>Embryophyta</taxon>
        <taxon>Tracheophyta</taxon>
        <taxon>Spermatophyta</taxon>
        <taxon>Magnoliopsida</taxon>
        <taxon>eudicotyledons</taxon>
        <taxon>Gunneridae</taxon>
        <taxon>Pentapetalae</taxon>
        <taxon>rosids</taxon>
        <taxon>fabids</taxon>
        <taxon>Rosales</taxon>
        <taxon>Moraceae</taxon>
        <taxon>Ficeae</taxon>
        <taxon>Ficus</taxon>
    </lineage>
</organism>
<dbReference type="EMBL" id="BTGU01000142">
    <property type="protein sequence ID" value="GMN63114.1"/>
    <property type="molecule type" value="Genomic_DNA"/>
</dbReference>
<gene>
    <name evidence="1" type="ORF">TIFTF001_032197</name>
</gene>
<name>A0AA88DWK9_FICCA</name>
<dbReference type="Proteomes" id="UP001187192">
    <property type="component" value="Unassembled WGS sequence"/>
</dbReference>
<evidence type="ECO:0000313" key="1">
    <source>
        <dbReference type="EMBL" id="GMN63114.1"/>
    </source>
</evidence>
<keyword evidence="2" id="KW-1185">Reference proteome</keyword>
<sequence length="106" mass="11918">MRKRQGANERLLTQIIVEKEELKKRLATLTVPKTLVSTTAMTHRGISQVSDSRVYSSGLQSINMSTPLQSTPPNAIALLDEDFSCHHDSHYESRYRGYMPTGQPVD</sequence>
<evidence type="ECO:0000313" key="2">
    <source>
        <dbReference type="Proteomes" id="UP001187192"/>
    </source>
</evidence>
<proteinExistence type="predicted"/>
<dbReference type="AlphaFoldDB" id="A0AA88DWK9"/>
<protein>
    <submittedName>
        <fullName evidence="1">Uncharacterized protein</fullName>
    </submittedName>
</protein>
<reference evidence="1" key="1">
    <citation type="submission" date="2023-07" db="EMBL/GenBank/DDBJ databases">
        <title>draft genome sequence of fig (Ficus carica).</title>
        <authorList>
            <person name="Takahashi T."/>
            <person name="Nishimura K."/>
        </authorList>
    </citation>
    <scope>NUCLEOTIDE SEQUENCE</scope>
</reference>
<accession>A0AA88DWK9</accession>
<comment type="caution">
    <text evidence="1">The sequence shown here is derived from an EMBL/GenBank/DDBJ whole genome shotgun (WGS) entry which is preliminary data.</text>
</comment>